<dbReference type="PROSITE" id="PS51194">
    <property type="entry name" value="HELICASE_CTER"/>
    <property type="match status" value="2"/>
</dbReference>
<dbReference type="InterPro" id="IPR000629">
    <property type="entry name" value="RNA-helicase_DEAD-box_CS"/>
</dbReference>
<dbReference type="PANTHER" id="PTHR47959">
    <property type="entry name" value="ATP-DEPENDENT RNA HELICASE RHLE-RELATED"/>
    <property type="match status" value="1"/>
</dbReference>
<feature type="compositionally biased region" description="Low complexity" evidence="8">
    <location>
        <begin position="46"/>
        <end position="65"/>
    </location>
</feature>
<evidence type="ECO:0000256" key="3">
    <source>
        <dbReference type="ARBA" id="ARBA00022806"/>
    </source>
</evidence>
<dbReference type="STRING" id="1798481.A2678_00085"/>
<comment type="similarity">
    <text evidence="5 7">Belongs to the DEAD box helicase family.</text>
</comment>
<feature type="region of interest" description="Disordered" evidence="8">
    <location>
        <begin position="1"/>
        <end position="74"/>
    </location>
</feature>
<evidence type="ECO:0000259" key="10">
    <source>
        <dbReference type="PROSITE" id="PS51194"/>
    </source>
</evidence>
<dbReference type="SMART" id="SM00487">
    <property type="entry name" value="DEXDc"/>
    <property type="match status" value="1"/>
</dbReference>
<feature type="compositionally biased region" description="Basic and acidic residues" evidence="8">
    <location>
        <begin position="19"/>
        <end position="32"/>
    </location>
</feature>
<feature type="domain" description="Helicase ATP-binding" evidence="9">
    <location>
        <begin position="135"/>
        <end position="304"/>
    </location>
</feature>
<dbReference type="SMART" id="SM00490">
    <property type="entry name" value="HELICc"/>
    <property type="match status" value="2"/>
</dbReference>
<sequence length="530" mass="57948">MQVGRWNHQSTANSSGQTRDTRDGHFQRERSGSRPPQRGGGFGHVRSYSGTRSYGSSGRAPARRGGSYGGKRGFGSFGETEAEISKFMNKSVVTTEEPVFVPEHKFADFDINAHLKNNIIAKGYESPTPIQDKAIPHALLGQDVVGLAETGTGKTAAFLIPLIDKVMKQKGERVLIMAPTRELAVQIEKELAGFAKGLGFRGMVAVGGANIGPQIAVLRHNPAFVIGTPGRLKDLMERRSLDLSDFGTVVLDEADRMLDMGFIDDMRAILGKMSKERHTLFFSATMSKDIERLIGDFLSSPVIISVKRHDTPSSVDQDVVRIPRGKDKFDVLAEMLKDSEFSRVLVFGRTKFGVEKIAKALSRLHIHAESIHGNKTHNARIRALEAFKAGKVSVLVATDVAARGLDIPAVSHVINYDLPSTYEDYIHRIGRTGLGVEKIAKALSRLHIHAESIHGNKTHNARIRALEAFKAGKVSVLVATDVAARGLDIPAVSHVINYDLPSTYEDYIHRIGRTGRASLKGRALTFVHGL</sequence>
<feature type="domain" description="Helicase C-terminal" evidence="10">
    <location>
        <begin position="328"/>
        <end position="477"/>
    </location>
</feature>
<evidence type="ECO:0000259" key="9">
    <source>
        <dbReference type="PROSITE" id="PS51192"/>
    </source>
</evidence>
<evidence type="ECO:0000256" key="4">
    <source>
        <dbReference type="ARBA" id="ARBA00022840"/>
    </source>
</evidence>
<evidence type="ECO:0008006" key="14">
    <source>
        <dbReference type="Google" id="ProtNLM"/>
    </source>
</evidence>
<feature type="domain" description="DEAD-box RNA helicase Q" evidence="11">
    <location>
        <begin position="104"/>
        <end position="132"/>
    </location>
</feature>
<comment type="caution">
    <text evidence="12">The sequence shown here is derived from an EMBL/GenBank/DDBJ whole genome shotgun (WGS) entry which is preliminary data.</text>
</comment>
<dbReference type="InterPro" id="IPR014001">
    <property type="entry name" value="Helicase_ATP-bd"/>
</dbReference>
<evidence type="ECO:0000259" key="11">
    <source>
        <dbReference type="PROSITE" id="PS51195"/>
    </source>
</evidence>
<evidence type="ECO:0000313" key="12">
    <source>
        <dbReference type="EMBL" id="OGG49322.1"/>
    </source>
</evidence>
<dbReference type="GO" id="GO:0005524">
    <property type="term" value="F:ATP binding"/>
    <property type="evidence" value="ECO:0007669"/>
    <property type="project" value="UniProtKB-KW"/>
</dbReference>
<dbReference type="Pfam" id="PF00270">
    <property type="entry name" value="DEAD"/>
    <property type="match status" value="1"/>
</dbReference>
<dbReference type="Proteomes" id="UP000178815">
    <property type="component" value="Unassembled WGS sequence"/>
</dbReference>
<keyword evidence="4 7" id="KW-0067">ATP-binding</keyword>
<evidence type="ECO:0000256" key="1">
    <source>
        <dbReference type="ARBA" id="ARBA00022741"/>
    </source>
</evidence>
<dbReference type="GO" id="GO:0005829">
    <property type="term" value="C:cytosol"/>
    <property type="evidence" value="ECO:0007669"/>
    <property type="project" value="TreeGrafter"/>
</dbReference>
<keyword evidence="2 7" id="KW-0378">Hydrolase</keyword>
<dbReference type="PROSITE" id="PS51192">
    <property type="entry name" value="HELICASE_ATP_BIND_1"/>
    <property type="match status" value="1"/>
</dbReference>
<evidence type="ECO:0000313" key="13">
    <source>
        <dbReference type="Proteomes" id="UP000178815"/>
    </source>
</evidence>
<feature type="short sequence motif" description="Q motif" evidence="6">
    <location>
        <begin position="104"/>
        <end position="132"/>
    </location>
</feature>
<dbReference type="InterPro" id="IPR014014">
    <property type="entry name" value="RNA_helicase_DEAD_Q_motif"/>
</dbReference>
<evidence type="ECO:0000256" key="2">
    <source>
        <dbReference type="ARBA" id="ARBA00022801"/>
    </source>
</evidence>
<dbReference type="InterPro" id="IPR050079">
    <property type="entry name" value="DEAD_box_RNA_helicase"/>
</dbReference>
<dbReference type="InterPro" id="IPR027417">
    <property type="entry name" value="P-loop_NTPase"/>
</dbReference>
<dbReference type="GO" id="GO:0016787">
    <property type="term" value="F:hydrolase activity"/>
    <property type="evidence" value="ECO:0007669"/>
    <property type="project" value="UniProtKB-KW"/>
</dbReference>
<dbReference type="GO" id="GO:0003676">
    <property type="term" value="F:nucleic acid binding"/>
    <property type="evidence" value="ECO:0007669"/>
    <property type="project" value="InterPro"/>
</dbReference>
<accession>A0A1F6CKB2</accession>
<dbReference type="Gene3D" id="3.40.50.300">
    <property type="entry name" value="P-loop containing nucleotide triphosphate hydrolases"/>
    <property type="match status" value="3"/>
</dbReference>
<proteinExistence type="inferred from homology"/>
<keyword evidence="1 7" id="KW-0547">Nucleotide-binding</keyword>
<organism evidence="12 13">
    <name type="scientific">Candidatus Kaiserbacteria bacterium RIFCSPHIGHO2_01_FULL_53_31</name>
    <dbReference type="NCBI Taxonomy" id="1798481"/>
    <lineage>
        <taxon>Bacteria</taxon>
        <taxon>Candidatus Kaiseribacteriota</taxon>
    </lineage>
</organism>
<dbReference type="CDD" id="cd18787">
    <property type="entry name" value="SF2_C_DEAD"/>
    <property type="match status" value="2"/>
</dbReference>
<evidence type="ECO:0000256" key="7">
    <source>
        <dbReference type="RuleBase" id="RU000492"/>
    </source>
</evidence>
<dbReference type="Pfam" id="PF00271">
    <property type="entry name" value="Helicase_C"/>
    <property type="match status" value="2"/>
</dbReference>
<dbReference type="PANTHER" id="PTHR47959:SF13">
    <property type="entry name" value="ATP-DEPENDENT RNA HELICASE RHLE"/>
    <property type="match status" value="1"/>
</dbReference>
<evidence type="ECO:0000256" key="8">
    <source>
        <dbReference type="SAM" id="MobiDB-lite"/>
    </source>
</evidence>
<feature type="domain" description="Helicase C-terminal" evidence="10">
    <location>
        <begin position="473"/>
        <end position="530"/>
    </location>
</feature>
<dbReference type="InterPro" id="IPR011545">
    <property type="entry name" value="DEAD/DEAH_box_helicase_dom"/>
</dbReference>
<dbReference type="InterPro" id="IPR001650">
    <property type="entry name" value="Helicase_C-like"/>
</dbReference>
<evidence type="ECO:0000256" key="6">
    <source>
        <dbReference type="PROSITE-ProRule" id="PRU00552"/>
    </source>
</evidence>
<protein>
    <recommendedName>
        <fullName evidence="14">DEAD/DEAH box helicase</fullName>
    </recommendedName>
</protein>
<gene>
    <name evidence="12" type="ORF">A2678_00085</name>
</gene>
<dbReference type="EMBL" id="MFKU01000001">
    <property type="protein sequence ID" value="OGG49322.1"/>
    <property type="molecule type" value="Genomic_DNA"/>
</dbReference>
<reference evidence="12 13" key="1">
    <citation type="journal article" date="2016" name="Nat. Commun.">
        <title>Thousands of microbial genomes shed light on interconnected biogeochemical processes in an aquifer system.</title>
        <authorList>
            <person name="Anantharaman K."/>
            <person name="Brown C.T."/>
            <person name="Hug L.A."/>
            <person name="Sharon I."/>
            <person name="Castelle C.J."/>
            <person name="Probst A.J."/>
            <person name="Thomas B.C."/>
            <person name="Singh A."/>
            <person name="Wilkins M.J."/>
            <person name="Karaoz U."/>
            <person name="Brodie E.L."/>
            <person name="Williams K.H."/>
            <person name="Hubbard S.S."/>
            <person name="Banfield J.F."/>
        </authorList>
    </citation>
    <scope>NUCLEOTIDE SEQUENCE [LARGE SCALE GENOMIC DNA]</scope>
</reference>
<dbReference type="CDD" id="cd00268">
    <property type="entry name" value="DEADc"/>
    <property type="match status" value="1"/>
</dbReference>
<dbReference type="InterPro" id="IPR044742">
    <property type="entry name" value="DEAD/DEAH_RhlB"/>
</dbReference>
<keyword evidence="3 7" id="KW-0347">Helicase</keyword>
<dbReference type="GO" id="GO:0003724">
    <property type="term" value="F:RNA helicase activity"/>
    <property type="evidence" value="ECO:0007669"/>
    <property type="project" value="InterPro"/>
</dbReference>
<dbReference type="AlphaFoldDB" id="A0A1F6CKB2"/>
<dbReference type="SUPFAM" id="SSF52540">
    <property type="entry name" value="P-loop containing nucleoside triphosphate hydrolases"/>
    <property type="match status" value="3"/>
</dbReference>
<evidence type="ECO:0000256" key="5">
    <source>
        <dbReference type="ARBA" id="ARBA00038437"/>
    </source>
</evidence>
<dbReference type="PROSITE" id="PS51195">
    <property type="entry name" value="Q_MOTIF"/>
    <property type="match status" value="1"/>
</dbReference>
<name>A0A1F6CKB2_9BACT</name>
<dbReference type="PROSITE" id="PS00039">
    <property type="entry name" value="DEAD_ATP_HELICASE"/>
    <property type="match status" value="1"/>
</dbReference>
<feature type="compositionally biased region" description="Polar residues" evidence="8">
    <location>
        <begin position="7"/>
        <end position="18"/>
    </location>
</feature>